<sequence length="589" mass="61711">MFEPIPRGSRRLAITLAATGALLLTAAVAAAPASGATDSTENTDVCESFQAAGDNFAEYCIAEESVNDAAAANAIPGVDEIASSPNIRQIANYPKFGGFAAEGAYNSDLAFQGNYVFAGNYEGFNVFDVSNPTSPQVVSQVVCSGSQGDPSVIGNLLFLAVDQPRTNDSCTSAVGSVTNPAHWEGVRIFDISDKANPKYIKSVRTDCGSHTLTLAPSKDGKTAYVYVQSYSPSASAAYCKTPHDKISIIKVPLDNPTAASVVATPVLFPGTTGANSTSGCHDITVYPDLDLAAGACMGDGVLMDISDREAPRIISQVRDTNFAFWHSATFNNAGNKVIFTDELGGGSGAICTSSYRTNQGADAIYDIVGSGDSRTLVFKSYFKIPRLNTTRENCVAHNGSLIPAMGRDIMVQAWYQGGISVIDFTDSANPVEIAFWERGPLSETRNILGGAWSTYYHNGYIYSNDIQKGLDVIKLDDPRTNNARAIAFAELNVQTQPSYPACTTILTNRQNGGLDIKSGITCLDGVTVNGATKVAPGAGLIAFNSTLNGSVAATGASVVSIVESNVNGSVDAIGATVRDSKVTGSVKTS</sequence>
<evidence type="ECO:0000313" key="3">
    <source>
        <dbReference type="Proteomes" id="UP000198242"/>
    </source>
</evidence>
<accession>A0A1C4XJU6</accession>
<dbReference type="InterPro" id="IPR006311">
    <property type="entry name" value="TAT_signal"/>
</dbReference>
<feature type="signal peptide" evidence="1">
    <location>
        <begin position="1"/>
        <end position="29"/>
    </location>
</feature>
<feature type="chain" id="PRO_5039092275" evidence="1">
    <location>
        <begin position="30"/>
        <end position="589"/>
    </location>
</feature>
<dbReference type="InterPro" id="IPR013211">
    <property type="entry name" value="LVIVD"/>
</dbReference>
<organism evidence="2 3">
    <name type="scientific">Micromonospora viridifaciens</name>
    <dbReference type="NCBI Taxonomy" id="1881"/>
    <lineage>
        <taxon>Bacteria</taxon>
        <taxon>Bacillati</taxon>
        <taxon>Actinomycetota</taxon>
        <taxon>Actinomycetes</taxon>
        <taxon>Micromonosporales</taxon>
        <taxon>Micromonosporaceae</taxon>
        <taxon>Micromonospora</taxon>
    </lineage>
</organism>
<keyword evidence="1" id="KW-0732">Signal</keyword>
<dbReference type="Pfam" id="PF08309">
    <property type="entry name" value="LVIVD"/>
    <property type="match status" value="2"/>
</dbReference>
<evidence type="ECO:0000313" key="2">
    <source>
        <dbReference type="EMBL" id="SCF08727.1"/>
    </source>
</evidence>
<keyword evidence="3" id="KW-1185">Reference proteome</keyword>
<protein>
    <submittedName>
        <fullName evidence="2">Uncharacterized conserved protein</fullName>
    </submittedName>
</protein>
<reference evidence="3" key="1">
    <citation type="submission" date="2016-06" db="EMBL/GenBank/DDBJ databases">
        <authorList>
            <person name="Varghese N."/>
            <person name="Submissions Spin"/>
        </authorList>
    </citation>
    <scope>NUCLEOTIDE SEQUENCE [LARGE SCALE GENOMIC DNA]</scope>
    <source>
        <strain evidence="3">DSM 43909</strain>
    </source>
</reference>
<name>A0A1C4XJU6_MICVI</name>
<proteinExistence type="predicted"/>
<dbReference type="RefSeq" id="WP_331715231.1">
    <property type="nucleotide sequence ID" value="NZ_LT607411.1"/>
</dbReference>
<dbReference type="SUPFAM" id="SSF75011">
    <property type="entry name" value="3-carboxy-cis,cis-mucoante lactonizing enzyme"/>
    <property type="match status" value="1"/>
</dbReference>
<dbReference type="EMBL" id="LT607411">
    <property type="protein sequence ID" value="SCF08727.1"/>
    <property type="molecule type" value="Genomic_DNA"/>
</dbReference>
<evidence type="ECO:0000256" key="1">
    <source>
        <dbReference type="SAM" id="SignalP"/>
    </source>
</evidence>
<dbReference type="PROSITE" id="PS51318">
    <property type="entry name" value="TAT"/>
    <property type="match status" value="1"/>
</dbReference>
<dbReference type="Proteomes" id="UP000198242">
    <property type="component" value="Chromosome I"/>
</dbReference>
<dbReference type="AlphaFoldDB" id="A0A1C4XJU6"/>
<gene>
    <name evidence="2" type="ORF">GA0074695_3373</name>
</gene>